<dbReference type="EMBL" id="JAHUTJ010041343">
    <property type="protein sequence ID" value="MED6280045.1"/>
    <property type="molecule type" value="Genomic_DNA"/>
</dbReference>
<gene>
    <name evidence="1" type="ORF">CHARACLAT_006751</name>
</gene>
<dbReference type="Proteomes" id="UP001352852">
    <property type="component" value="Unassembled WGS sequence"/>
</dbReference>
<name>A0ABU7E000_9TELE</name>
<reference evidence="1 2" key="1">
    <citation type="submission" date="2021-06" db="EMBL/GenBank/DDBJ databases">
        <authorList>
            <person name="Palmer J.M."/>
        </authorList>
    </citation>
    <scope>NUCLEOTIDE SEQUENCE [LARGE SCALE GENOMIC DNA]</scope>
    <source>
        <strain evidence="1 2">CL_MEX2019</strain>
        <tissue evidence="1">Muscle</tissue>
    </source>
</reference>
<proteinExistence type="predicted"/>
<accession>A0ABU7E000</accession>
<protein>
    <submittedName>
        <fullName evidence="1">Uncharacterized protein</fullName>
    </submittedName>
</protein>
<sequence>MLCYVMCDLMCWLPAMENKDSSYLKTLSFRSSSPHFGLSKTQTMTEGTSQRDQAGGLVREFKRGEILVKLFSHLVTSTSSPWRRLEIAGSLQDWLEVRKDFFPDPRIHFLPPPPLASPLKLEAVFLLMV</sequence>
<evidence type="ECO:0000313" key="1">
    <source>
        <dbReference type="EMBL" id="MED6280045.1"/>
    </source>
</evidence>
<keyword evidence="2" id="KW-1185">Reference proteome</keyword>
<evidence type="ECO:0000313" key="2">
    <source>
        <dbReference type="Proteomes" id="UP001352852"/>
    </source>
</evidence>
<comment type="caution">
    <text evidence="1">The sequence shown here is derived from an EMBL/GenBank/DDBJ whole genome shotgun (WGS) entry which is preliminary data.</text>
</comment>
<organism evidence="1 2">
    <name type="scientific">Characodon lateralis</name>
    <dbReference type="NCBI Taxonomy" id="208331"/>
    <lineage>
        <taxon>Eukaryota</taxon>
        <taxon>Metazoa</taxon>
        <taxon>Chordata</taxon>
        <taxon>Craniata</taxon>
        <taxon>Vertebrata</taxon>
        <taxon>Euteleostomi</taxon>
        <taxon>Actinopterygii</taxon>
        <taxon>Neopterygii</taxon>
        <taxon>Teleostei</taxon>
        <taxon>Neoteleostei</taxon>
        <taxon>Acanthomorphata</taxon>
        <taxon>Ovalentaria</taxon>
        <taxon>Atherinomorphae</taxon>
        <taxon>Cyprinodontiformes</taxon>
        <taxon>Goodeidae</taxon>
        <taxon>Characodon</taxon>
    </lineage>
</organism>